<keyword evidence="2" id="KW-0067">ATP-binding</keyword>
<dbReference type="Proteomes" id="UP001470230">
    <property type="component" value="Unassembled WGS sequence"/>
</dbReference>
<dbReference type="Gene3D" id="3.40.50.12780">
    <property type="entry name" value="N-terminal domain of ligase-like"/>
    <property type="match status" value="1"/>
</dbReference>
<dbReference type="SUPFAM" id="SSF56801">
    <property type="entry name" value="Acetyl-CoA synthetase-like"/>
    <property type="match status" value="1"/>
</dbReference>
<keyword evidence="5" id="KW-1185">Reference proteome</keyword>
<dbReference type="InterPro" id="IPR020845">
    <property type="entry name" value="AMP-binding_CS"/>
</dbReference>
<dbReference type="InterPro" id="IPR000873">
    <property type="entry name" value="AMP-dep_synth/lig_dom"/>
</dbReference>
<protein>
    <recommendedName>
        <fullName evidence="3">AMP-dependent synthetase/ligase domain-containing protein</fullName>
    </recommendedName>
</protein>
<feature type="domain" description="AMP-dependent synthetase/ligase" evidence="3">
    <location>
        <begin position="86"/>
        <end position="475"/>
    </location>
</feature>
<gene>
    <name evidence="4" type="ORF">M9Y10_005040</name>
</gene>
<accession>A0ABR2JMI9</accession>
<evidence type="ECO:0000256" key="1">
    <source>
        <dbReference type="ARBA" id="ARBA00022741"/>
    </source>
</evidence>
<organism evidence="4 5">
    <name type="scientific">Tritrichomonas musculus</name>
    <dbReference type="NCBI Taxonomy" id="1915356"/>
    <lineage>
        <taxon>Eukaryota</taxon>
        <taxon>Metamonada</taxon>
        <taxon>Parabasalia</taxon>
        <taxon>Tritrichomonadida</taxon>
        <taxon>Tritrichomonadidae</taxon>
        <taxon>Tritrichomonas</taxon>
    </lineage>
</organism>
<keyword evidence="1" id="KW-0547">Nucleotide-binding</keyword>
<dbReference type="Pfam" id="PF00501">
    <property type="entry name" value="AMP-binding"/>
    <property type="match status" value="1"/>
</dbReference>
<dbReference type="PANTHER" id="PTHR43272:SF33">
    <property type="entry name" value="AMP-BINDING DOMAIN-CONTAINING PROTEIN-RELATED"/>
    <property type="match status" value="1"/>
</dbReference>
<comment type="caution">
    <text evidence="4">The sequence shown here is derived from an EMBL/GenBank/DDBJ whole genome shotgun (WGS) entry which is preliminary data.</text>
</comment>
<dbReference type="PROSITE" id="PS00455">
    <property type="entry name" value="AMP_BINDING"/>
    <property type="match status" value="1"/>
</dbReference>
<dbReference type="PANTHER" id="PTHR43272">
    <property type="entry name" value="LONG-CHAIN-FATTY-ACID--COA LIGASE"/>
    <property type="match status" value="1"/>
</dbReference>
<dbReference type="InterPro" id="IPR042099">
    <property type="entry name" value="ANL_N_sf"/>
</dbReference>
<sequence>MGLVSSSSKQPKHAICVEYEPSNNPNESAVFINSIRLKENGGKPICTFRSQPDSLTVTDILDTSVLLYNDLPCVGERLVNTDGSYGKYSWINYTDFRKKCFNFSAGLQSIGIQKGDHVGIYSPSCIDWQVTFFGCLYAGAIPVTLYDYFGPQSNEFIAQNTNLSCIVAHSQNLEDVKSIISHVKVRHLILISHLATPPFISIDDIIQKGSENTNFIKFKPSPDDTAIIMYTSGSSGTPKGCIITHRNLVSGATGLGSAGTSLTTRDTYFSYLPLAHIYEMCCQIIMFAQGARIGFFSGDTRDIFRDCKELQPTIMCGVPRIFNRFVDSVKKSIEEMPSILKILTLWATRIKSDALLKSENYSMLLDYFIFSRFKEELGGRLHLIVIGGAPILPENYEFLRTIITPNIIQGYGLTEICAAGCITEIGEENAASVGPVSIATDMKFRSVEGMYYDPKSSQPSGEILFRGPSLFRGYLNNEKATAETFDGEWFLTGDVGFLNSDGHVQIIDRVGQLVKLSHGDYISLSKLMELYGTTQGVQYIYVFADSHHNQPVAVVMPTANCIEDWKGRGIKIFESSQIAREEMLKKLDETAEKLKLRRFEKIYDIILEQGIFSDKNDGSSSSLKPHLTQLRLKYESRLVELYNNKPPDSSD</sequence>
<dbReference type="EMBL" id="JAPFFF010000011">
    <property type="protein sequence ID" value="KAK8878275.1"/>
    <property type="molecule type" value="Genomic_DNA"/>
</dbReference>
<proteinExistence type="predicted"/>
<reference evidence="4 5" key="1">
    <citation type="submission" date="2024-04" db="EMBL/GenBank/DDBJ databases">
        <title>Tritrichomonas musculus Genome.</title>
        <authorList>
            <person name="Alves-Ferreira E."/>
            <person name="Grigg M."/>
            <person name="Lorenzi H."/>
            <person name="Galac M."/>
        </authorList>
    </citation>
    <scope>NUCLEOTIDE SEQUENCE [LARGE SCALE GENOMIC DNA]</scope>
    <source>
        <strain evidence="4 5">EAF2021</strain>
    </source>
</reference>
<name>A0ABR2JMI9_9EUKA</name>
<evidence type="ECO:0000313" key="5">
    <source>
        <dbReference type="Proteomes" id="UP001470230"/>
    </source>
</evidence>
<evidence type="ECO:0000259" key="3">
    <source>
        <dbReference type="Pfam" id="PF00501"/>
    </source>
</evidence>
<evidence type="ECO:0000313" key="4">
    <source>
        <dbReference type="EMBL" id="KAK8878275.1"/>
    </source>
</evidence>
<evidence type="ECO:0000256" key="2">
    <source>
        <dbReference type="ARBA" id="ARBA00022840"/>
    </source>
</evidence>